<sequence>MVIFKYALNQDNIELQASNWSGLEQMFINGKRVSRKLNFGQHSQHDMTLHDGKAATLLLLLEPNTDQLVCHIYKQNNLVASLTQPKKEPYPHRQLAQQAILSIGLILVFFLTMA</sequence>
<dbReference type="Proteomes" id="UP001259340">
    <property type="component" value="Unassembled WGS sequence"/>
</dbReference>
<evidence type="ECO:0000313" key="3">
    <source>
        <dbReference type="Proteomes" id="UP001259340"/>
    </source>
</evidence>
<evidence type="ECO:0000313" key="4">
    <source>
        <dbReference type="Proteomes" id="UP001271263"/>
    </source>
</evidence>
<evidence type="ECO:0000313" key="2">
    <source>
        <dbReference type="EMBL" id="MDW4823353.1"/>
    </source>
</evidence>
<evidence type="ECO:0000313" key="1">
    <source>
        <dbReference type="EMBL" id="MDR8524211.1"/>
    </source>
</evidence>
<protein>
    <submittedName>
        <fullName evidence="1">Uncharacterized protein</fullName>
    </submittedName>
</protein>
<dbReference type="Proteomes" id="UP001271263">
    <property type="component" value="Unassembled WGS sequence"/>
</dbReference>
<reference evidence="2 4" key="1">
    <citation type="journal article" date="2022" name="bioRxiv">
        <title>Prophages regulate Shewanella fidelis 3313 motility and biofilm formation: implications for gut colonization dynamics in Ciona robusta.</title>
        <authorList>
            <person name="Natarajan O."/>
            <person name="Gibboney S.L."/>
            <person name="Young M.N."/>
            <person name="Lim S.J."/>
            <person name="Pluta N."/>
            <person name="Atkinson C.G."/>
            <person name="Leigh B.A."/>
            <person name="Liberti A."/>
            <person name="Kees E.D."/>
            <person name="Breitbart M."/>
            <person name="Gralnick J.A."/>
            <person name="Dishaw L.J."/>
        </authorList>
    </citation>
    <scope>NUCLEOTIDE SEQUENCE [LARGE SCALE GENOMIC DNA]</scope>
    <source>
        <strain evidence="2 4">JG4066</strain>
    </source>
</reference>
<keyword evidence="4" id="KW-1185">Reference proteome</keyword>
<name>A0AAW8NNX1_9GAMM</name>
<reference evidence="1" key="2">
    <citation type="submission" date="2022-11" db="EMBL/GenBank/DDBJ databases">
        <title>Prophages regulate Shewanella fidelis motility and biofilm formation: implications for gut colonization dynamics in Ciona robusta.</title>
        <authorList>
            <person name="Natarajan O."/>
            <person name="Gibboney S.L."/>
            <person name="Young M.N."/>
            <person name="Lim S.J."/>
            <person name="Pluta N."/>
            <person name="Atkinson C.G.F."/>
            <person name="Leigh B.A."/>
            <person name="Liberti A."/>
            <person name="Kees E."/>
            <person name="Breitbart M."/>
            <person name="Gralnick J."/>
            <person name="Dishaw L.J."/>
        </authorList>
    </citation>
    <scope>NUCLEOTIDE SEQUENCE</scope>
    <source>
        <strain evidence="1">3313</strain>
    </source>
</reference>
<gene>
    <name evidence="1" type="ORF">OS133_11120</name>
    <name evidence="2" type="ORF">OS134_04590</name>
</gene>
<dbReference type="RefSeq" id="WP_108947201.1">
    <property type="nucleotide sequence ID" value="NZ_JAPMLA010000001.1"/>
</dbReference>
<accession>A0AAW8NNX1</accession>
<proteinExistence type="predicted"/>
<organism evidence="1 3">
    <name type="scientific">Shewanella fidelis</name>
    <dbReference type="NCBI Taxonomy" id="173509"/>
    <lineage>
        <taxon>Bacteria</taxon>
        <taxon>Pseudomonadati</taxon>
        <taxon>Pseudomonadota</taxon>
        <taxon>Gammaproteobacteria</taxon>
        <taxon>Alteromonadales</taxon>
        <taxon>Shewanellaceae</taxon>
        <taxon>Shewanella</taxon>
    </lineage>
</organism>
<dbReference type="AlphaFoldDB" id="A0AAW8NNX1"/>
<dbReference type="EMBL" id="JAPMLD010000002">
    <property type="protein sequence ID" value="MDW4823353.1"/>
    <property type="molecule type" value="Genomic_DNA"/>
</dbReference>
<dbReference type="EMBL" id="JAPMLE010000001">
    <property type="protein sequence ID" value="MDR8524211.1"/>
    <property type="molecule type" value="Genomic_DNA"/>
</dbReference>
<comment type="caution">
    <text evidence="1">The sequence shown here is derived from an EMBL/GenBank/DDBJ whole genome shotgun (WGS) entry which is preliminary data.</text>
</comment>